<evidence type="ECO:0000313" key="3">
    <source>
        <dbReference type="Proteomes" id="UP000075880"/>
    </source>
</evidence>
<dbReference type="EnsemblMetazoa" id="ENSAATROPT005276">
    <property type="protein sequence ID" value="ENSAATROPP004909"/>
    <property type="gene ID" value="ENSAATROPG004238"/>
</dbReference>
<dbReference type="Proteomes" id="UP000075880">
    <property type="component" value="Unassembled WGS sequence"/>
</dbReference>
<reference evidence="2" key="1">
    <citation type="submission" date="2024-04" db="UniProtKB">
        <authorList>
            <consortium name="EnsemblMetazoa"/>
        </authorList>
    </citation>
    <scope>IDENTIFICATION</scope>
    <source>
        <strain evidence="2">EBRO</strain>
    </source>
</reference>
<name>A0AAG5D203_ANOAO</name>
<keyword evidence="3" id="KW-1185">Reference proteome</keyword>
<protein>
    <submittedName>
        <fullName evidence="2">Uncharacterized protein</fullName>
    </submittedName>
</protein>
<evidence type="ECO:0000313" key="2">
    <source>
        <dbReference type="EnsemblMetazoa" id="ENSAATROPP004909"/>
    </source>
</evidence>
<evidence type="ECO:0000256" key="1">
    <source>
        <dbReference type="SAM" id="MobiDB-lite"/>
    </source>
</evidence>
<dbReference type="AlphaFoldDB" id="A0AAG5D203"/>
<organism evidence="2 3">
    <name type="scientific">Anopheles atroparvus</name>
    <name type="common">European mosquito</name>
    <dbReference type="NCBI Taxonomy" id="41427"/>
    <lineage>
        <taxon>Eukaryota</taxon>
        <taxon>Metazoa</taxon>
        <taxon>Ecdysozoa</taxon>
        <taxon>Arthropoda</taxon>
        <taxon>Hexapoda</taxon>
        <taxon>Insecta</taxon>
        <taxon>Pterygota</taxon>
        <taxon>Neoptera</taxon>
        <taxon>Endopterygota</taxon>
        <taxon>Diptera</taxon>
        <taxon>Nematocera</taxon>
        <taxon>Culicoidea</taxon>
        <taxon>Culicidae</taxon>
        <taxon>Anophelinae</taxon>
        <taxon>Anopheles</taxon>
    </lineage>
</organism>
<feature type="region of interest" description="Disordered" evidence="1">
    <location>
        <begin position="115"/>
        <end position="139"/>
    </location>
</feature>
<accession>A0AAG5D203</accession>
<sequence>MLHAHGPTDYIRQDIVGGIKLLFKYQAGTGTLKVYRGDEQPAEQQSHALRVDAFHLNSTLTIGVTLDYRYGYVGSNSSAAAIVLRTWPLRSRAGLRRAVRAQPVSQQRYLHGHASSIRNKGGGDRLHDTYGPDTAILGS</sequence>
<feature type="compositionally biased region" description="Basic and acidic residues" evidence="1">
    <location>
        <begin position="121"/>
        <end position="130"/>
    </location>
</feature>
<proteinExistence type="predicted"/>